<keyword evidence="3" id="KW-1185">Reference proteome</keyword>
<feature type="transmembrane region" description="Helical" evidence="1">
    <location>
        <begin position="266"/>
        <end position="286"/>
    </location>
</feature>
<accession>D6Z597</accession>
<dbReference type="RefSeq" id="WP_013162285.1">
    <property type="nucleotide sequence ID" value="NC_014216.1"/>
</dbReference>
<dbReference type="InParanoid" id="D6Z597"/>
<dbReference type="eggNOG" id="ENOG5031UTM">
    <property type="taxonomic scope" value="Bacteria"/>
</dbReference>
<feature type="transmembrane region" description="Helical" evidence="1">
    <location>
        <begin position="149"/>
        <end position="169"/>
    </location>
</feature>
<gene>
    <name evidence="2" type="ordered locus">DaAHT2_0040</name>
</gene>
<evidence type="ECO:0000313" key="2">
    <source>
        <dbReference type="EMBL" id="ADH84754.1"/>
    </source>
</evidence>
<evidence type="ECO:0000313" key="3">
    <source>
        <dbReference type="Proteomes" id="UP000001508"/>
    </source>
</evidence>
<feature type="transmembrane region" description="Helical" evidence="1">
    <location>
        <begin position="318"/>
        <end position="336"/>
    </location>
</feature>
<reference evidence="3" key="1">
    <citation type="submission" date="2010-02" db="EMBL/GenBank/DDBJ databases">
        <title>Complete sequence of Desulfurivibrio alkaliphilus AHT2.</title>
        <authorList>
            <consortium name="US DOE Joint Genome Institute"/>
            <person name="Pitluck S."/>
            <person name="Chertkov O."/>
            <person name="Detter J.C."/>
            <person name="Han C."/>
            <person name="Tapia R."/>
            <person name="Larimer F."/>
            <person name="Land M."/>
            <person name="Hauser L."/>
            <person name="Kyrpides N."/>
            <person name="Mikhailova N."/>
            <person name="Sorokin D.Y."/>
            <person name="Muyzer G."/>
            <person name="Woyke T."/>
        </authorList>
    </citation>
    <scope>NUCLEOTIDE SEQUENCE [LARGE SCALE GENOMIC DNA]</scope>
    <source>
        <strain evidence="3">DSM 19089 / UNIQEM U267 / AHT2</strain>
    </source>
</reference>
<feature type="transmembrane region" description="Helical" evidence="1">
    <location>
        <begin position="206"/>
        <end position="223"/>
    </location>
</feature>
<dbReference type="EMBL" id="CP001940">
    <property type="protein sequence ID" value="ADH84754.1"/>
    <property type="molecule type" value="Genomic_DNA"/>
</dbReference>
<protein>
    <submittedName>
        <fullName evidence="2">Uncharacterized protein</fullName>
    </submittedName>
</protein>
<keyword evidence="1" id="KW-0812">Transmembrane</keyword>
<dbReference type="Proteomes" id="UP000001508">
    <property type="component" value="Chromosome"/>
</dbReference>
<keyword evidence="1" id="KW-0472">Membrane</keyword>
<dbReference type="AlphaFoldDB" id="D6Z597"/>
<feature type="transmembrane region" description="Helical" evidence="1">
    <location>
        <begin position="230"/>
        <end position="254"/>
    </location>
</feature>
<feature type="transmembrane region" description="Helical" evidence="1">
    <location>
        <begin position="89"/>
        <end position="108"/>
    </location>
</feature>
<feature type="transmembrane region" description="Helical" evidence="1">
    <location>
        <begin position="66"/>
        <end position="83"/>
    </location>
</feature>
<evidence type="ECO:0000256" key="1">
    <source>
        <dbReference type="SAM" id="Phobius"/>
    </source>
</evidence>
<keyword evidence="1" id="KW-1133">Transmembrane helix</keyword>
<feature type="transmembrane region" description="Helical" evidence="1">
    <location>
        <begin position="181"/>
        <end position="200"/>
    </location>
</feature>
<name>D6Z597_DESAT</name>
<dbReference type="STRING" id="589865.DaAHT2_0040"/>
<sequence>MAIMLEFACLIHFMLTALTAWPGQGGALLAPDINTHGFIGVLGFSYTMLLHFLVSPARYGEKTAALRRLLAILSLLLAAGALLTNKLLLTVTGGAFLLTSATLFFYFIPTTNRREDLFLTWAVIISLLSWLYFIYALNFSELFGFKTRFSYVLLAFSFPMSLLLFSRYVDLLKISAKRIRLTAVLLVGGVLSMFAGMLLAWPPLKLASAVLLLLLISWYLLQAHRLREPFLLTAFIGLLLTSLTGIWYLLAYILGYGYGPGTKVVLSLHAHLAHFSWATFGIYYLLLRDQGGVSAHGAPATALATDGKMGHGRQQNHLLFALLPLLTALLLLSAYLLTDIPWLPAAAVTMFLLSGLAPARALLKGRHLPAPRAQTTTERE</sequence>
<dbReference type="HOGENOM" id="CLU_784647_0_0_7"/>
<feature type="transmembrane region" description="Helical" evidence="1">
    <location>
        <begin position="342"/>
        <end position="363"/>
    </location>
</feature>
<feature type="transmembrane region" description="Helical" evidence="1">
    <location>
        <begin position="35"/>
        <end position="54"/>
    </location>
</feature>
<dbReference type="KEGG" id="dak:DaAHT2_0040"/>
<proteinExistence type="predicted"/>
<feature type="transmembrane region" description="Helical" evidence="1">
    <location>
        <begin position="117"/>
        <end position="137"/>
    </location>
</feature>
<organism evidence="2 3">
    <name type="scientific">Desulfurivibrio alkaliphilus (strain DSM 19089 / UNIQEM U267 / AHT2)</name>
    <dbReference type="NCBI Taxonomy" id="589865"/>
    <lineage>
        <taxon>Bacteria</taxon>
        <taxon>Pseudomonadati</taxon>
        <taxon>Thermodesulfobacteriota</taxon>
        <taxon>Desulfobulbia</taxon>
        <taxon>Desulfobulbales</taxon>
        <taxon>Desulfobulbaceae</taxon>
        <taxon>Desulfurivibrio</taxon>
    </lineage>
</organism>